<evidence type="ECO:0000256" key="2">
    <source>
        <dbReference type="SAM" id="Phobius"/>
    </source>
</evidence>
<protein>
    <submittedName>
        <fullName evidence="4">DUF4157 domain-containing protein</fullName>
    </submittedName>
</protein>
<keyword evidence="5" id="KW-1185">Reference proteome</keyword>
<feature type="compositionally biased region" description="Basic and acidic residues" evidence="1">
    <location>
        <begin position="36"/>
        <end position="45"/>
    </location>
</feature>
<feature type="transmembrane region" description="Helical" evidence="2">
    <location>
        <begin position="756"/>
        <end position="780"/>
    </location>
</feature>
<feature type="domain" description="eCIS core" evidence="3">
    <location>
        <begin position="157"/>
        <end position="232"/>
    </location>
</feature>
<evidence type="ECO:0000259" key="3">
    <source>
        <dbReference type="Pfam" id="PF13699"/>
    </source>
</evidence>
<feature type="region of interest" description="Disordered" evidence="1">
    <location>
        <begin position="816"/>
        <end position="860"/>
    </location>
</feature>
<keyword evidence="2" id="KW-1133">Transmembrane helix</keyword>
<feature type="region of interest" description="Disordered" evidence="1">
    <location>
        <begin position="123"/>
        <end position="165"/>
    </location>
</feature>
<organism evidence="4 5">
    <name type="scientific">Flavivirga jejuensis</name>
    <dbReference type="NCBI Taxonomy" id="870487"/>
    <lineage>
        <taxon>Bacteria</taxon>
        <taxon>Pseudomonadati</taxon>
        <taxon>Bacteroidota</taxon>
        <taxon>Flavobacteriia</taxon>
        <taxon>Flavobacteriales</taxon>
        <taxon>Flavobacteriaceae</taxon>
        <taxon>Flavivirga</taxon>
    </lineage>
</organism>
<evidence type="ECO:0000313" key="5">
    <source>
        <dbReference type="Proteomes" id="UP001176806"/>
    </source>
</evidence>
<proteinExistence type="predicted"/>
<dbReference type="Pfam" id="PF13699">
    <property type="entry name" value="eCIS_core"/>
    <property type="match status" value="1"/>
</dbReference>
<feature type="region of interest" description="Disordered" evidence="1">
    <location>
        <begin position="1"/>
        <end position="46"/>
    </location>
</feature>
<feature type="transmembrane region" description="Helical" evidence="2">
    <location>
        <begin position="695"/>
        <end position="715"/>
    </location>
</feature>
<keyword evidence="2" id="KW-0812">Transmembrane</keyword>
<feature type="compositionally biased region" description="Polar residues" evidence="1">
    <location>
        <begin position="128"/>
        <end position="140"/>
    </location>
</feature>
<gene>
    <name evidence="4" type="ORF">Q4Q40_13495</name>
</gene>
<feature type="transmembrane region" description="Helical" evidence="2">
    <location>
        <begin position="669"/>
        <end position="688"/>
    </location>
</feature>
<feature type="transmembrane region" description="Helical" evidence="2">
    <location>
        <begin position="721"/>
        <end position="744"/>
    </location>
</feature>
<evidence type="ECO:0000256" key="1">
    <source>
        <dbReference type="SAM" id="MobiDB-lite"/>
    </source>
</evidence>
<evidence type="ECO:0000313" key="4">
    <source>
        <dbReference type="EMBL" id="MDO5975206.1"/>
    </source>
</evidence>
<dbReference type="Proteomes" id="UP001176806">
    <property type="component" value="Unassembled WGS sequence"/>
</dbReference>
<feature type="compositionally biased region" description="Low complexity" evidence="1">
    <location>
        <begin position="7"/>
        <end position="22"/>
    </location>
</feature>
<keyword evidence="2" id="KW-0472">Membrane</keyword>
<name>A0ABT8WQM3_9FLAO</name>
<dbReference type="RefSeq" id="WP_303302380.1">
    <property type="nucleotide sequence ID" value="NZ_BAABDA010000035.1"/>
</dbReference>
<dbReference type="InterPro" id="IPR025295">
    <property type="entry name" value="eCIS_core_dom"/>
</dbReference>
<feature type="compositionally biased region" description="Pro residues" evidence="1">
    <location>
        <begin position="816"/>
        <end position="859"/>
    </location>
</feature>
<reference evidence="4" key="1">
    <citation type="submission" date="2023-07" db="EMBL/GenBank/DDBJ databases">
        <title>Two novel species in the genus Flavivirga.</title>
        <authorList>
            <person name="Kwon K."/>
        </authorList>
    </citation>
    <scope>NUCLEOTIDE SEQUENCE</scope>
    <source>
        <strain evidence="4">KACC 14158</strain>
    </source>
</reference>
<comment type="caution">
    <text evidence="4">The sequence shown here is derived from an EMBL/GenBank/DDBJ whole genome shotgun (WGS) entry which is preliminary data.</text>
</comment>
<feature type="compositionally biased region" description="Low complexity" evidence="1">
    <location>
        <begin position="145"/>
        <end position="162"/>
    </location>
</feature>
<dbReference type="EMBL" id="JAUOEL010000004">
    <property type="protein sequence ID" value="MDO5975206.1"/>
    <property type="molecule type" value="Genomic_DNA"/>
</dbReference>
<accession>A0ABT8WQM3</accession>
<sequence length="1273" mass="138415">MKAFTKNNNDSSTSSTRSQDSTPFFGIQAKLSVGEPNDKYEKEADSMADQVVAKSGQSDSFFSSSDFFPASTPNTVQKLPFEEVQQQDEAEEIQEKPLADSITPVVQLQPLVIQEKCSACEEEDKNVQTKSSRPNQSSASGAFENKLSSSKGSGSQLNGNSKAEMESAFGTDFSNVRIHTDSNAVAMSQEIGAQAFTNGRDIYFNEGKYNPTSNSGKHLLAHELTHTIQQGGSSGVAQNKIQRWPGWADSAANWVTDTASSAASSVADGAMWVGGQVADGAEWVGGQVADGAAWVGDQLSEAYDWLIERINGAINSGTDYLDNKWEEIKAFGTSSFDDIKNGFSALASLITSPMSTMVAALSDMNADFLEGTFNDLKAGGNALLAGINSVVNDVLAAGETIWSTITGFIDGIFDTIDGLFNNSAFNLLPDFITSGLRSALSGLRSLWNRVSSFWTDLWDRLTSFAREIIDAVQSFVENAINFGIEQIISMVRNLKELYDFVMATLMDPAGTVAPMVEAIARKISEEGPGKSHELGNQLALDNFTGDNSQAQDNGTIQRVVIDGEERTTASISEVIEGIMYYLGEAWKGLTMSKILEMLWKTVTDLIWPWSSIGQQFVTLWNDEWATAYNSLYMPRNLLVNPIGCLHDIWSNYMILFDFPIALMRTLNNVVGLLMGWIAILMMLIGAVIGGLGGAMFFGVAIPAGIGAGAAAGLAVMEPLGLILAASIIGTESNAAAIIMGRLFTANQVCEKRQVDIMQAVTSVITAAVTIVVAVLMALLAKLIALIAEFLKGAPKGIPTPDPVPVPAPGLPAPAPAPPLPVPSPPARPVPVRPAPSPAAPPPNVIPFPGRPQPGVPQPGVPDRIAAKFEDDEDGATLAQMMSEENEETPIIQTARIDNINPDACDDDDDELPQTEVNNNMDSIGRASYVIADPLTRIPGDPGGSNPTTDPSVPRGWPHVRSFDLDYDKDKVLRVMNWVKFHLLHNLRMHGPGEGWNLVPASKKDNSAYYGDFEETMVNKLGPTSNGIYTYEITVDGYREATDEAPYLSDFPVSLTINAKEYNDYHNDRSKTTPIFSGKNFTFKDSPLRSRSPDEVKSFIMNNGGRTNLVNFTQLGEWGARQFAAISGASSVSDIGRQLVEEPSDNRSQFETKLGYLRDVRDSLGPFLRNDVHEANVFLFNENENVDVIRGEVSQKIAEYESVLRDNNHITLKSKFDKVVEADNGLGSNDVKNKIQDEFDINRDLVNKYLRGATRPNPYVIRDIITFLNTLYND</sequence>